<evidence type="ECO:0000256" key="1">
    <source>
        <dbReference type="ARBA" id="ARBA00004123"/>
    </source>
</evidence>
<sequence length="590" mass="66581">MYLNDSASSSSSSDGAWCPEFHPTRAEFQSFATYIRTVVEPQCASIGICKVKSSLKSLKRLEQNLQNIIPPRNWFSRSYDVSDLNCQVSAPVSQHVAGKKGIFNVDLVERKTMSPLEFKTMTETATDQEPEDTGDPLEVERKFWKGLRGTMDPPVYGADIVGSLFGDADTTSWNLNGLNTILRKIDLPGITQAMLYFGMWRAMFAFHTEDMDLYSINYVHTGKPKFWYGVPPDAAPQLERAAQSMFPEKFHECHQFLRHKTSLISPARLREFGVPFYRAYQKPGEFVITFPATYHQGFNLGFNVAEAVNFATLHWIPYGLRAKNAVHDRFRYYCYVYQVCKCLPDSVRIDMDSFLTKLFEEPQCSPELLGEDPWIFSCKCNKYCSSNSPKVIVEEQWFECSTCKIWAHVRCIHPNLADTAADNLPQSLLCHRCVSGEAGKKPRTLSSGGVGRRSGTASKSGSHKRKKEAMVHSKKKQAKVPTSAVMLSPLKKKKVTSKVTQARATTRTNATEDGAAVRKYLKVKGSTIRFEDIELTHGVVQAKVVAVEGKFIRVHYKGESTNDDEWLSVTSRELRRRIVAVEPPLLKSKD</sequence>
<dbReference type="GO" id="GO:0005634">
    <property type="term" value="C:nucleus"/>
    <property type="evidence" value="ECO:0007669"/>
    <property type="project" value="UniProtKB-SubCell"/>
</dbReference>
<evidence type="ECO:0000256" key="4">
    <source>
        <dbReference type="ARBA" id="ARBA00022833"/>
    </source>
</evidence>
<evidence type="ECO:0000256" key="6">
    <source>
        <dbReference type="SAM" id="MobiDB-lite"/>
    </source>
</evidence>
<evidence type="ECO:0000313" key="8">
    <source>
        <dbReference type="EMBL" id="RQM18034.1"/>
    </source>
</evidence>
<dbReference type="InterPro" id="IPR011011">
    <property type="entry name" value="Znf_FYVE_PHD"/>
</dbReference>
<dbReference type="GO" id="GO:0000785">
    <property type="term" value="C:chromatin"/>
    <property type="evidence" value="ECO:0007669"/>
    <property type="project" value="TreeGrafter"/>
</dbReference>
<dbReference type="GO" id="GO:0034647">
    <property type="term" value="F:histone H3K4me/H3K4me2/H3K4me3 demethylase activity"/>
    <property type="evidence" value="ECO:0007669"/>
    <property type="project" value="TreeGrafter"/>
</dbReference>
<dbReference type="SUPFAM" id="SSF57903">
    <property type="entry name" value="FYVE/PHD zinc finger"/>
    <property type="match status" value="1"/>
</dbReference>
<keyword evidence="5" id="KW-0539">Nucleus</keyword>
<proteinExistence type="predicted"/>
<dbReference type="Gene3D" id="2.60.120.650">
    <property type="entry name" value="Cupin"/>
    <property type="match status" value="1"/>
</dbReference>
<evidence type="ECO:0000313" key="9">
    <source>
        <dbReference type="Proteomes" id="UP000286097"/>
    </source>
</evidence>
<feature type="compositionally biased region" description="Basic residues" evidence="6">
    <location>
        <begin position="461"/>
        <end position="470"/>
    </location>
</feature>
<dbReference type="InterPro" id="IPR003347">
    <property type="entry name" value="JmjC_dom"/>
</dbReference>
<dbReference type="Proteomes" id="UP000286097">
    <property type="component" value="Unassembled WGS sequence"/>
</dbReference>
<dbReference type="PANTHER" id="PTHR10694:SF113">
    <property type="entry name" value="PROTEIN JUMONJI"/>
    <property type="match status" value="1"/>
</dbReference>
<organism evidence="8 9">
    <name type="scientific">Peronospora effusa</name>
    <dbReference type="NCBI Taxonomy" id="542832"/>
    <lineage>
        <taxon>Eukaryota</taxon>
        <taxon>Sar</taxon>
        <taxon>Stramenopiles</taxon>
        <taxon>Oomycota</taxon>
        <taxon>Peronosporomycetes</taxon>
        <taxon>Peronosporales</taxon>
        <taxon>Peronosporaceae</taxon>
        <taxon>Peronospora</taxon>
    </lineage>
</organism>
<dbReference type="EMBL" id="QKXF01000084">
    <property type="protein sequence ID" value="RQM18034.1"/>
    <property type="molecule type" value="Genomic_DNA"/>
</dbReference>
<accession>A0A425CM40</accession>
<gene>
    <name evidence="8" type="ORF">DD237_001881</name>
</gene>
<dbReference type="Pfam" id="PF02373">
    <property type="entry name" value="JmjC"/>
    <property type="match status" value="1"/>
</dbReference>
<name>A0A425CM40_9STRA</name>
<feature type="region of interest" description="Disordered" evidence="6">
    <location>
        <begin position="439"/>
        <end position="470"/>
    </location>
</feature>
<keyword evidence="4" id="KW-0862">Zinc</keyword>
<dbReference type="GO" id="GO:0010468">
    <property type="term" value="P:regulation of gene expression"/>
    <property type="evidence" value="ECO:0007669"/>
    <property type="project" value="TreeGrafter"/>
</dbReference>
<keyword evidence="3" id="KW-0863">Zinc-finger</keyword>
<reference evidence="8 9" key="1">
    <citation type="submission" date="2018-06" db="EMBL/GenBank/DDBJ databases">
        <title>Comparative genomics of downy mildews reveals potential adaptations to biotrophy.</title>
        <authorList>
            <person name="Fletcher K."/>
            <person name="Klosterman S.J."/>
            <person name="Derevnina L."/>
            <person name="Martin F."/>
            <person name="Koike S."/>
            <person name="Reyes Chin-Wo S."/>
            <person name="Mou B."/>
            <person name="Michelmore R."/>
        </authorList>
    </citation>
    <scope>NUCLEOTIDE SEQUENCE [LARGE SCALE GENOMIC DNA]</scope>
    <source>
        <strain evidence="8 9">R13</strain>
    </source>
</reference>
<dbReference type="Gene3D" id="2.30.30.140">
    <property type="match status" value="1"/>
</dbReference>
<dbReference type="SMART" id="SM00558">
    <property type="entry name" value="JmjC"/>
    <property type="match status" value="1"/>
</dbReference>
<protein>
    <recommendedName>
        <fullName evidence="7">JmjC domain-containing protein</fullName>
    </recommendedName>
</protein>
<keyword evidence="2" id="KW-0479">Metal-binding</keyword>
<dbReference type="SUPFAM" id="SSF51197">
    <property type="entry name" value="Clavaminate synthase-like"/>
    <property type="match status" value="1"/>
</dbReference>
<comment type="subcellular location">
    <subcellularLocation>
        <location evidence="1">Nucleus</location>
    </subcellularLocation>
</comment>
<dbReference type="InterPro" id="IPR003349">
    <property type="entry name" value="JmjN"/>
</dbReference>
<dbReference type="AlphaFoldDB" id="A0A425CM40"/>
<dbReference type="PANTHER" id="PTHR10694">
    <property type="entry name" value="LYSINE-SPECIFIC DEMETHYLASE"/>
    <property type="match status" value="1"/>
</dbReference>
<evidence type="ECO:0000259" key="7">
    <source>
        <dbReference type="PROSITE" id="PS51184"/>
    </source>
</evidence>
<evidence type="ECO:0000256" key="2">
    <source>
        <dbReference type="ARBA" id="ARBA00022723"/>
    </source>
</evidence>
<comment type="caution">
    <text evidence="8">The sequence shown here is derived from an EMBL/GenBank/DDBJ whole genome shotgun (WGS) entry which is preliminary data.</text>
</comment>
<feature type="domain" description="JmjC" evidence="7">
    <location>
        <begin position="167"/>
        <end position="327"/>
    </location>
</feature>
<dbReference type="InterPro" id="IPR001965">
    <property type="entry name" value="Znf_PHD"/>
</dbReference>
<dbReference type="Pfam" id="PF02375">
    <property type="entry name" value="JmjN"/>
    <property type="match status" value="1"/>
</dbReference>
<dbReference type="SMART" id="SM00249">
    <property type="entry name" value="PHD"/>
    <property type="match status" value="1"/>
</dbReference>
<dbReference type="GO" id="GO:0008270">
    <property type="term" value="F:zinc ion binding"/>
    <property type="evidence" value="ECO:0007669"/>
    <property type="project" value="UniProtKB-KW"/>
</dbReference>
<evidence type="ECO:0000256" key="3">
    <source>
        <dbReference type="ARBA" id="ARBA00022771"/>
    </source>
</evidence>
<dbReference type="PROSITE" id="PS51184">
    <property type="entry name" value="JMJC"/>
    <property type="match status" value="1"/>
</dbReference>
<evidence type="ECO:0000256" key="5">
    <source>
        <dbReference type="ARBA" id="ARBA00023242"/>
    </source>
</evidence>
<dbReference type="VEuPathDB" id="FungiDB:DD237_001881"/>